<name>A0ABU4GTH4_9CLOT</name>
<dbReference type="Gene3D" id="1.10.287.1770">
    <property type="match status" value="1"/>
</dbReference>
<accession>A0ABU4GTH4</accession>
<feature type="non-terminal residue" evidence="2">
    <location>
        <position position="1"/>
    </location>
</feature>
<dbReference type="Proteomes" id="UP001276854">
    <property type="component" value="Unassembled WGS sequence"/>
</dbReference>
<evidence type="ECO:0000313" key="3">
    <source>
        <dbReference type="Proteomes" id="UP001276854"/>
    </source>
</evidence>
<evidence type="ECO:0000259" key="1">
    <source>
        <dbReference type="Pfam" id="PF17910"/>
    </source>
</evidence>
<comment type="caution">
    <text evidence="2">The sequence shown here is derived from an EMBL/GenBank/DDBJ whole genome shotgun (WGS) entry which is preliminary data.</text>
</comment>
<evidence type="ECO:0000313" key="2">
    <source>
        <dbReference type="EMBL" id="MDW2800949.1"/>
    </source>
</evidence>
<dbReference type="InterPro" id="IPR041069">
    <property type="entry name" value="FeoB_Cyto"/>
</dbReference>
<keyword evidence="3" id="KW-1185">Reference proteome</keyword>
<dbReference type="EMBL" id="JAWONS010000333">
    <property type="protein sequence ID" value="MDW2800949.1"/>
    <property type="molecule type" value="Genomic_DNA"/>
</dbReference>
<proteinExistence type="predicted"/>
<protein>
    <recommendedName>
        <fullName evidence="1">FeoB cytosolic helical domain-containing protein</fullName>
    </recommendedName>
</protein>
<feature type="domain" description="FeoB cytosolic helical" evidence="1">
    <location>
        <begin position="24"/>
        <end position="69"/>
    </location>
</feature>
<sequence>DKLMQTVYELTCEGLPTSPLRLTYPRHIEEAVQRVEPLLKEELPPWVNARWLALRLVEGDVSSLRSLARYAAPAEKGVTAL</sequence>
<reference evidence="2 3" key="1">
    <citation type="submission" date="2023-10" db="EMBL/GenBank/DDBJ databases">
        <title>A novel Glycoside Hydrolase 43-Like Enzyme from Clostrdium boliviensis is an Endo-xylanase, and a Candidate for Xylooligosaccharides Production from Different Xylan Substrates.</title>
        <authorList>
            <person name="Alvarez M.T."/>
            <person name="Rocabado-Villegas L.R."/>
            <person name="Salas-Veizaga D.M."/>
            <person name="Linares-Pasten J.A."/>
            <person name="Gudmundsdottir E.E."/>
            <person name="Hreggvidsson G.O."/>
            <person name="Adlercreutz P."/>
            <person name="Nordberg Karlsson E."/>
        </authorList>
    </citation>
    <scope>NUCLEOTIDE SEQUENCE [LARGE SCALE GENOMIC DNA]</scope>
    <source>
        <strain evidence="2 3">E-1</strain>
    </source>
</reference>
<organism evidence="2 3">
    <name type="scientific">Clostridium boliviensis</name>
    <dbReference type="NCBI Taxonomy" id="318465"/>
    <lineage>
        <taxon>Bacteria</taxon>
        <taxon>Bacillati</taxon>
        <taxon>Bacillota</taxon>
        <taxon>Clostridia</taxon>
        <taxon>Eubacteriales</taxon>
        <taxon>Clostridiaceae</taxon>
        <taxon>Clostridium</taxon>
    </lineage>
</organism>
<gene>
    <name evidence="2" type="ORF">RZO55_25615</name>
</gene>
<dbReference type="Pfam" id="PF17910">
    <property type="entry name" value="FeoB_Cyto"/>
    <property type="match status" value="1"/>
</dbReference>